<keyword evidence="1" id="KW-1133">Transmembrane helix</keyword>
<dbReference type="GO" id="GO:0007165">
    <property type="term" value="P:signal transduction"/>
    <property type="evidence" value="ECO:0007669"/>
    <property type="project" value="InterPro"/>
</dbReference>
<dbReference type="SUPFAM" id="SSF141868">
    <property type="entry name" value="EAL domain-like"/>
    <property type="match status" value="1"/>
</dbReference>
<protein>
    <submittedName>
        <fullName evidence="5">Diguanylate cyclase</fullName>
    </submittedName>
</protein>
<dbReference type="Gene3D" id="6.10.340.10">
    <property type="match status" value="1"/>
</dbReference>
<feature type="transmembrane region" description="Helical" evidence="1">
    <location>
        <begin position="26"/>
        <end position="48"/>
    </location>
</feature>
<evidence type="ECO:0000256" key="1">
    <source>
        <dbReference type="SAM" id="Phobius"/>
    </source>
</evidence>
<dbReference type="PROSITE" id="PS50887">
    <property type="entry name" value="GGDEF"/>
    <property type="match status" value="1"/>
</dbReference>
<dbReference type="SMART" id="SM00052">
    <property type="entry name" value="EAL"/>
    <property type="match status" value="1"/>
</dbReference>
<organism evidence="5">
    <name type="scientific">uncultured Alphaproteobacteria bacterium</name>
    <dbReference type="NCBI Taxonomy" id="91750"/>
    <lineage>
        <taxon>Bacteria</taxon>
        <taxon>Pseudomonadati</taxon>
        <taxon>Pseudomonadota</taxon>
        <taxon>Alphaproteobacteria</taxon>
        <taxon>environmental samples</taxon>
    </lineage>
</organism>
<dbReference type="Pfam" id="PF00563">
    <property type="entry name" value="EAL"/>
    <property type="match status" value="1"/>
</dbReference>
<dbReference type="InterPro" id="IPR043128">
    <property type="entry name" value="Rev_trsase/Diguanyl_cyclase"/>
</dbReference>
<dbReference type="PANTHER" id="PTHR33121:SF70">
    <property type="entry name" value="SIGNALING PROTEIN YKOW"/>
    <property type="match status" value="1"/>
</dbReference>
<evidence type="ECO:0000259" key="3">
    <source>
        <dbReference type="PROSITE" id="PS50885"/>
    </source>
</evidence>
<feature type="domain" description="EAL" evidence="2">
    <location>
        <begin position="563"/>
        <end position="817"/>
    </location>
</feature>
<gene>
    <name evidence="5" type="ORF">KL86APRO_40030</name>
</gene>
<dbReference type="InterPro" id="IPR003660">
    <property type="entry name" value="HAMP_dom"/>
</dbReference>
<dbReference type="SUPFAM" id="SSF55073">
    <property type="entry name" value="Nucleotide cyclase"/>
    <property type="match status" value="1"/>
</dbReference>
<dbReference type="InterPro" id="IPR000160">
    <property type="entry name" value="GGDEF_dom"/>
</dbReference>
<sequence>MALSATSDAAGATGARPWRFGIRAKMWATFAAVAVLVLGATLVSWSSYRETDRAIGRIVDRTLPLMAKLSDLARMSQKMLAITPAALMADDVAAIERAAATFAHAQVQFAEALARLDDETALRSELGEIRAAAMRIDADISLLLAAQRQRIRLAASFAAASDQVDVLHQEYRLMSDSSVGARPKARQFLLLANRMLVGLAEVGRIDTLEDVEALSARLRPALAQMRRLLDHPDVEPLGQGATRIVARIDALTFGETALTTLREREITTRAVAGLRLSALAEASRVLDDDVSRLMARTARRTAAERDETAAMLDRSQSLLLALGSGCALGSLALAFLYLGRGILDRLARLGATMRRIAAGDLASPIDTRGGDELGDMARDLAVFRDAIAKVNHVASHDMLTGLGNRAMLETHVTRHVARGGRGALLYFGLDGFRDVVETFGFDTGDAVLRLLAERLKAAVRPGDVAARVGADRFVVAAPDLADEADIQAFAARIAAVLRKPLRFDDLDLEVDPFAGVARYPDDGAQTELLLHRADLALRAGTDNRTRREAALYAEEIGERAARRRDIRTDLKLAIERGDFVLHYQPKMRIRTGRIEGVEALVRWNHPHKGPISPADFIPLAESSGLILPLGRWVLREACRQAQAWVAAGHPPLRVAVNISPVQFLRDDMVEAARAALADSGLDAELLELEITEGVLLHQEGNVAARMRALREMGVRLAIDDFGTGYSSLSYLKTLPVDTLKIDQAFVRPATPGNDDARICTAIIGLAHDLGLEVVAEGIEWQSHIDFLQSEGCDVGQGYFISRPLAPEAIPPFLETWKSERLALREVAS</sequence>
<dbReference type="SUPFAM" id="SSF158472">
    <property type="entry name" value="HAMP domain-like"/>
    <property type="match status" value="1"/>
</dbReference>
<keyword evidence="1" id="KW-0812">Transmembrane</keyword>
<keyword evidence="1" id="KW-0472">Membrane</keyword>
<dbReference type="GO" id="GO:0071111">
    <property type="term" value="F:cyclic-guanylate-specific phosphodiesterase activity"/>
    <property type="evidence" value="ECO:0007669"/>
    <property type="project" value="InterPro"/>
</dbReference>
<dbReference type="EMBL" id="FLUO01000004">
    <property type="protein sequence ID" value="SBW13011.1"/>
    <property type="molecule type" value="Genomic_DNA"/>
</dbReference>
<dbReference type="PANTHER" id="PTHR33121">
    <property type="entry name" value="CYCLIC DI-GMP PHOSPHODIESTERASE PDEF"/>
    <property type="match status" value="1"/>
</dbReference>
<dbReference type="Pfam" id="PF00672">
    <property type="entry name" value="HAMP"/>
    <property type="match status" value="1"/>
</dbReference>
<dbReference type="PROSITE" id="PS50883">
    <property type="entry name" value="EAL"/>
    <property type="match status" value="1"/>
</dbReference>
<feature type="domain" description="HAMP" evidence="3">
    <location>
        <begin position="340"/>
        <end position="392"/>
    </location>
</feature>
<evidence type="ECO:0000313" key="5">
    <source>
        <dbReference type="EMBL" id="SBW13011.1"/>
    </source>
</evidence>
<feature type="domain" description="GGDEF" evidence="4">
    <location>
        <begin position="420"/>
        <end position="554"/>
    </location>
</feature>
<dbReference type="AlphaFoldDB" id="A0A212KMV0"/>
<dbReference type="SMART" id="SM00267">
    <property type="entry name" value="GGDEF"/>
    <property type="match status" value="1"/>
</dbReference>
<dbReference type="InterPro" id="IPR029787">
    <property type="entry name" value="Nucleotide_cyclase"/>
</dbReference>
<name>A0A212KMV0_9PROT</name>
<dbReference type="PROSITE" id="PS50885">
    <property type="entry name" value="HAMP"/>
    <property type="match status" value="1"/>
</dbReference>
<reference evidence="5" key="1">
    <citation type="submission" date="2016-04" db="EMBL/GenBank/DDBJ databases">
        <authorList>
            <person name="Evans L.H."/>
            <person name="Alamgir A."/>
            <person name="Owens N."/>
            <person name="Weber N.D."/>
            <person name="Virtaneva K."/>
            <person name="Barbian K."/>
            <person name="Babar A."/>
            <person name="Rosenke K."/>
        </authorList>
    </citation>
    <scope>NUCLEOTIDE SEQUENCE</scope>
    <source>
        <strain evidence="5">86</strain>
    </source>
</reference>
<evidence type="ECO:0000259" key="4">
    <source>
        <dbReference type="PROSITE" id="PS50887"/>
    </source>
</evidence>
<dbReference type="FunFam" id="3.20.20.450:FF:000001">
    <property type="entry name" value="Cyclic di-GMP phosphodiesterase yahA"/>
    <property type="match status" value="1"/>
</dbReference>
<dbReference type="NCBIfam" id="TIGR00254">
    <property type="entry name" value="GGDEF"/>
    <property type="match status" value="1"/>
</dbReference>
<dbReference type="Pfam" id="PF00990">
    <property type="entry name" value="GGDEF"/>
    <property type="match status" value="1"/>
</dbReference>
<feature type="transmembrane region" description="Helical" evidence="1">
    <location>
        <begin position="318"/>
        <end position="338"/>
    </location>
</feature>
<dbReference type="Gene3D" id="3.20.20.450">
    <property type="entry name" value="EAL domain"/>
    <property type="match status" value="1"/>
</dbReference>
<evidence type="ECO:0000259" key="2">
    <source>
        <dbReference type="PROSITE" id="PS50883"/>
    </source>
</evidence>
<dbReference type="GO" id="GO:0016020">
    <property type="term" value="C:membrane"/>
    <property type="evidence" value="ECO:0007669"/>
    <property type="project" value="InterPro"/>
</dbReference>
<proteinExistence type="predicted"/>
<dbReference type="InterPro" id="IPR050706">
    <property type="entry name" value="Cyclic-di-GMP_PDE-like"/>
</dbReference>
<dbReference type="InterPro" id="IPR035919">
    <property type="entry name" value="EAL_sf"/>
</dbReference>
<dbReference type="CDD" id="cd01949">
    <property type="entry name" value="GGDEF"/>
    <property type="match status" value="1"/>
</dbReference>
<dbReference type="SMART" id="SM00304">
    <property type="entry name" value="HAMP"/>
    <property type="match status" value="1"/>
</dbReference>
<dbReference type="CDD" id="cd01948">
    <property type="entry name" value="EAL"/>
    <property type="match status" value="1"/>
</dbReference>
<accession>A0A212KMV0</accession>
<dbReference type="CDD" id="cd06225">
    <property type="entry name" value="HAMP"/>
    <property type="match status" value="1"/>
</dbReference>
<dbReference type="InterPro" id="IPR001633">
    <property type="entry name" value="EAL_dom"/>
</dbReference>
<dbReference type="Gene3D" id="3.30.70.270">
    <property type="match status" value="1"/>
</dbReference>